<comment type="caution">
    <text evidence="2">The sequence shown here is derived from an EMBL/GenBank/DDBJ whole genome shotgun (WGS) entry which is preliminary data.</text>
</comment>
<feature type="compositionally biased region" description="Basic and acidic residues" evidence="1">
    <location>
        <begin position="1164"/>
        <end position="1177"/>
    </location>
</feature>
<feature type="compositionally biased region" description="Polar residues" evidence="1">
    <location>
        <begin position="343"/>
        <end position="369"/>
    </location>
</feature>
<feature type="compositionally biased region" description="Polar residues" evidence="1">
    <location>
        <begin position="1257"/>
        <end position="1273"/>
    </location>
</feature>
<feature type="region of interest" description="Disordered" evidence="1">
    <location>
        <begin position="131"/>
        <end position="179"/>
    </location>
</feature>
<keyword evidence="3" id="KW-1185">Reference proteome</keyword>
<feature type="region of interest" description="Disordered" evidence="1">
    <location>
        <begin position="1663"/>
        <end position="1686"/>
    </location>
</feature>
<feature type="compositionally biased region" description="Polar residues" evidence="1">
    <location>
        <begin position="86"/>
        <end position="95"/>
    </location>
</feature>
<feature type="region of interest" description="Disordered" evidence="1">
    <location>
        <begin position="1618"/>
        <end position="1642"/>
    </location>
</feature>
<feature type="compositionally biased region" description="Polar residues" evidence="1">
    <location>
        <begin position="876"/>
        <end position="895"/>
    </location>
</feature>
<sequence>MPRFAKDSDEETDVKSVGRKTRAHIEAALLDSPLRRSTRNKTKQNESSPDSPVSDTGSIQITKIKKRGISAMDNPTTAESRRTLRSKINSVSSDINELPGSDVGTPTRKTRNNALNDSNKVNTRRSKCFTRANSEAKSPPTTRVRRTRASSIEPEAMTSSKLDKHQSELISTPTKTRRRASMLPSEATVLEEKECKKIAIVTLDRTLSNVIEIKETEAETVDKIPQKNESLSTSKNELDASQKSIDEKHLEDNVQEPYISSSENLSSNSSNNVEDVEKNVSADNKKISDNDKNALESSEISAEIELSINSDSKIKDMSIEIDLKLDDSNNSIKKHDNLSNKENLTTNIDIQDTKNATSSTPQTSKSLSVSDEETSKYSWIETNISPKRRHSIQLLEMSNENVSIKKVNDTSDTVNSSVTNLNVSTKEGDKSDNIQKLVVNQETEEFIIGSLSSQKLDKTSIQISISSSSNDSIEIVKHTKDVNIIDDNKPIEIVKHTKDVNTIDDNKPIEIGTELNETEKMCINESKENVDIEMNTSNLKEDINENKSEENNTSQCVTSGQCDTKNKNDNLNISEDVHEKDEMSCTELITFSESSNIDSPNSADVKLISNTQCSIVSKHKNIHCSQKNETDNLSSNNNNLLKSSDTHTNLKDSVLNNINENNVSNVIKSSDSSIVTETPAELVEEMSKRGEHSKNVSAVDDCTDSLTLKKQCENKLELSEKHSDVNQVVSKECQENMKIDDNDSDTNMTNVFQDILASEWKGKDNNTKPIHLNSTESEGECDLILVDREAWLAAENLKTSKETNTSDYDSDDTVVSKAFTDFMKARKNESKLLDTLKEEYNLNDSQDKSSSAKKRKIMKENKNRNEEGNTMEDTKNITQDVKMSINVDKNVSLTKNSDEHSTSKNNKSIQKSLENERLSESYKVGEKNLSLNEHKLSEDIPKSLNKSIQKEETNKLGEFNKETVEKRNSLNKSNCENVVASAKKDEKDQLLNISVKKKIKPQQLNVEIAEESDNELKKAEFRKEQNESDESKNISDSDDSPNKSSKIPTFLFRGVSDSSDDNDESNTIDSDIKMEYNFDGLELPDDDVPGDECRASETESSDSNDNGSDLADFVVDDDDEDEDEEEIESEEVEVEIENDLNNKEDVKEDEKETEEIIQEEEHENDNKNIDEKDKSKLMDTSNIKKNKSRKSNDLNISQTIGSDKKKKKLKIGTSQTKDESKLMDTSNIEKNKSRKSNDLNISQTIESDQKKKKVKVDTSQTKDGSKLMDTSNLEENKSRKSNDLSISQTIGSDKKKKKKRVKIDTSQTEKNDEEDSYTNLFFETEQIKQKQDFGELVSENVEKLLNESRLSKVEKIVKSMECSTPKINISKQEICGIKKQDSSEKGKERNKNLTFKKKQNLKKLDDIKVNESLTHRSLPSELIELTTETNLSRPMSSKILELNKEALVSKNKTTFTTKCLKKEKLNESAPTLKLDAKSKEVQLIIASNSSIQNDQNKTENENKDKQKMKATSHAADVNDSLKRKLLKVAGNILESDRHKKHKKRKQLTFEETPNVILSRNDFKKDSSLTKTIQQFVPITNIDNNEIEKENKKKKKKKKERDNIDVQIREKINKEIETKPESRNKKIHDEVKKKKKKEKEVESISDFTSEKSKIIKKEKKISSSLSNECVSNEQPSKKKHKKQKLLIKDDVLQHGKVSIKKVPEENQILSSDILNQTKNMLAKKLSGGERKQLLESIKSIVSHKKQQLKDAMSDSDEGPETITFSKARDDAMEVLKRTADSIKANKEMKKKKQKEHTEKMRKQKEIKIKELESKNQIIESSKMEEQGKGVKRLADDVLDNLSDVPLKSMKKRRISEESSTFSSKPTLKVKNMTVEDDFLTLPSCSGSTTQFSVIDIQTIKKSKKIPRISSFREKMLARNSRQPVSAYLMYLKKQETLGKQKFYNKPLNF</sequence>
<organism evidence="2 3">
    <name type="scientific">Tetragonisca angustula</name>
    <dbReference type="NCBI Taxonomy" id="166442"/>
    <lineage>
        <taxon>Eukaryota</taxon>
        <taxon>Metazoa</taxon>
        <taxon>Ecdysozoa</taxon>
        <taxon>Arthropoda</taxon>
        <taxon>Hexapoda</taxon>
        <taxon>Insecta</taxon>
        <taxon>Pterygota</taxon>
        <taxon>Neoptera</taxon>
        <taxon>Endopterygota</taxon>
        <taxon>Hymenoptera</taxon>
        <taxon>Apocrita</taxon>
        <taxon>Aculeata</taxon>
        <taxon>Apoidea</taxon>
        <taxon>Anthophila</taxon>
        <taxon>Apidae</taxon>
        <taxon>Tetragonisca</taxon>
    </lineage>
</organism>
<feature type="compositionally biased region" description="Polar residues" evidence="1">
    <location>
        <begin position="45"/>
        <end position="61"/>
    </location>
</feature>
<feature type="compositionally biased region" description="Polar residues" evidence="1">
    <location>
        <begin position="903"/>
        <end position="912"/>
    </location>
</feature>
<feature type="compositionally biased region" description="Basic and acidic residues" evidence="1">
    <location>
        <begin position="1140"/>
        <end position="1150"/>
    </location>
</feature>
<dbReference type="Proteomes" id="UP001432146">
    <property type="component" value="Unassembled WGS sequence"/>
</dbReference>
<feature type="compositionally biased region" description="Acidic residues" evidence="1">
    <location>
        <begin position="1114"/>
        <end position="1138"/>
    </location>
</feature>
<feature type="compositionally biased region" description="Polar residues" evidence="1">
    <location>
        <begin position="551"/>
        <end position="567"/>
    </location>
</feature>
<evidence type="ECO:0000313" key="3">
    <source>
        <dbReference type="Proteomes" id="UP001432146"/>
    </source>
</evidence>
<feature type="compositionally biased region" description="Basic and acidic residues" evidence="1">
    <location>
        <begin position="1765"/>
        <end position="1786"/>
    </location>
</feature>
<proteinExistence type="predicted"/>
<feature type="region of interest" description="Disordered" evidence="1">
    <location>
        <begin position="843"/>
        <end position="924"/>
    </location>
</feature>
<feature type="compositionally biased region" description="Basic and acidic residues" evidence="1">
    <location>
        <begin position="913"/>
        <end position="924"/>
    </location>
</feature>
<feature type="region of interest" description="Disordered" evidence="1">
    <location>
        <begin position="1491"/>
        <end position="1515"/>
    </location>
</feature>
<protein>
    <submittedName>
        <fullName evidence="2">Uncharacterized protein</fullName>
    </submittedName>
</protein>
<feature type="region of interest" description="Disordered" evidence="1">
    <location>
        <begin position="1744"/>
        <end position="1806"/>
    </location>
</feature>
<feature type="compositionally biased region" description="Acidic residues" evidence="1">
    <location>
        <begin position="1151"/>
        <end position="1163"/>
    </location>
</feature>
<feature type="compositionally biased region" description="Basic and acidic residues" evidence="1">
    <location>
        <begin position="1496"/>
        <end position="1507"/>
    </location>
</feature>
<feature type="compositionally biased region" description="Basic and acidic residues" evidence="1">
    <location>
        <begin position="1216"/>
        <end position="1237"/>
    </location>
</feature>
<feature type="compositionally biased region" description="Basic and acidic residues" evidence="1">
    <location>
        <begin position="858"/>
        <end position="875"/>
    </location>
</feature>
<feature type="region of interest" description="Disordered" evidence="1">
    <location>
        <begin position="221"/>
        <end position="297"/>
    </location>
</feature>
<name>A0AAW1AKF5_9HYME</name>
<feature type="region of interest" description="Disordered" evidence="1">
    <location>
        <begin position="343"/>
        <end position="372"/>
    </location>
</feature>
<feature type="compositionally biased region" description="Basic and acidic residues" evidence="1">
    <location>
        <begin position="1014"/>
        <end position="1035"/>
    </location>
</feature>
<evidence type="ECO:0000313" key="2">
    <source>
        <dbReference type="EMBL" id="KAK9309283.1"/>
    </source>
</evidence>
<feature type="compositionally biased region" description="Basic and acidic residues" evidence="1">
    <location>
        <begin position="236"/>
        <end position="252"/>
    </location>
</feature>
<feature type="compositionally biased region" description="Basic and acidic residues" evidence="1">
    <location>
        <begin position="275"/>
        <end position="294"/>
    </location>
</feature>
<accession>A0AAW1AKF5</accession>
<feature type="compositionally biased region" description="Polar residues" evidence="1">
    <location>
        <begin position="1664"/>
        <end position="1673"/>
    </location>
</feature>
<dbReference type="EMBL" id="JAWNGG020000013">
    <property type="protein sequence ID" value="KAK9309283.1"/>
    <property type="molecule type" value="Genomic_DNA"/>
</dbReference>
<feature type="region of interest" description="Disordered" evidence="1">
    <location>
        <begin position="1"/>
        <end position="118"/>
    </location>
</feature>
<gene>
    <name evidence="2" type="ORF">QLX08_001025</name>
</gene>
<reference evidence="2 3" key="1">
    <citation type="submission" date="2024-05" db="EMBL/GenBank/DDBJ databases">
        <title>The nuclear and mitochondrial genome assemblies of Tetragonisca angustula (Apidae: Meliponini), a tiny yet remarkable pollinator in the Neotropics.</title>
        <authorList>
            <person name="Ferrari R."/>
            <person name="Ricardo P.C."/>
            <person name="Dias F.C."/>
            <person name="Araujo N.S."/>
            <person name="Soares D.O."/>
            <person name="Zhou Q.-S."/>
            <person name="Zhu C.-D."/>
            <person name="Coutinho L."/>
            <person name="Airas M.C."/>
            <person name="Batista T.M."/>
        </authorList>
    </citation>
    <scope>NUCLEOTIDE SEQUENCE [LARGE SCALE GENOMIC DNA]</scope>
    <source>
        <strain evidence="2">ASF017062</strain>
        <tissue evidence="2">Abdomen</tissue>
    </source>
</reference>
<feature type="compositionally biased region" description="Low complexity" evidence="1">
    <location>
        <begin position="260"/>
        <end position="273"/>
    </location>
</feature>
<feature type="compositionally biased region" description="Basic and acidic residues" evidence="1">
    <location>
        <begin position="1794"/>
        <end position="1806"/>
    </location>
</feature>
<feature type="region of interest" description="Disordered" evidence="1">
    <location>
        <begin position="1006"/>
        <end position="1317"/>
    </location>
</feature>
<feature type="region of interest" description="Disordered" evidence="1">
    <location>
        <begin position="544"/>
        <end position="567"/>
    </location>
</feature>
<feature type="compositionally biased region" description="Polar residues" evidence="1">
    <location>
        <begin position="131"/>
        <end position="141"/>
    </location>
</feature>
<evidence type="ECO:0000256" key="1">
    <source>
        <dbReference type="SAM" id="MobiDB-lite"/>
    </source>
</evidence>